<gene>
    <name evidence="2" type="ORF">CASFOL_032133</name>
</gene>
<proteinExistence type="predicted"/>
<organism evidence="2 3">
    <name type="scientific">Castilleja foliolosa</name>
    <dbReference type="NCBI Taxonomy" id="1961234"/>
    <lineage>
        <taxon>Eukaryota</taxon>
        <taxon>Viridiplantae</taxon>
        <taxon>Streptophyta</taxon>
        <taxon>Embryophyta</taxon>
        <taxon>Tracheophyta</taxon>
        <taxon>Spermatophyta</taxon>
        <taxon>Magnoliopsida</taxon>
        <taxon>eudicotyledons</taxon>
        <taxon>Gunneridae</taxon>
        <taxon>Pentapetalae</taxon>
        <taxon>asterids</taxon>
        <taxon>lamiids</taxon>
        <taxon>Lamiales</taxon>
        <taxon>Orobanchaceae</taxon>
        <taxon>Pedicularideae</taxon>
        <taxon>Castillejinae</taxon>
        <taxon>Castilleja</taxon>
    </lineage>
</organism>
<reference evidence="3" key="1">
    <citation type="journal article" date="2024" name="IScience">
        <title>Strigolactones Initiate the Formation of Haustorium-like Structures in Castilleja.</title>
        <authorList>
            <person name="Buerger M."/>
            <person name="Peterson D."/>
            <person name="Chory J."/>
        </authorList>
    </citation>
    <scope>NUCLEOTIDE SEQUENCE [LARGE SCALE GENOMIC DNA]</scope>
</reference>
<protein>
    <submittedName>
        <fullName evidence="2">Uncharacterized protein</fullName>
    </submittedName>
</protein>
<feature type="compositionally biased region" description="Acidic residues" evidence="1">
    <location>
        <begin position="185"/>
        <end position="197"/>
    </location>
</feature>
<feature type="compositionally biased region" description="Basic residues" evidence="1">
    <location>
        <begin position="119"/>
        <end position="128"/>
    </location>
</feature>
<evidence type="ECO:0000313" key="2">
    <source>
        <dbReference type="EMBL" id="KAL3623317.1"/>
    </source>
</evidence>
<dbReference type="AlphaFoldDB" id="A0ABD3C199"/>
<sequence length="256" mass="28890">MAAETSEVCLLSGMDSLWFYHTVLFSDDPLFIFPGIPKLPFPTSESPDYSSKSCSQNSVISEQEISLVASITTGSQDETSSQESDHDKKYTIHENRPTRLNPVSSKTRYHHSSSPLASARRKSRKSGHGHYSGVRLQKTMSCKSLGELELEEVKGFMDLGFDFKKEKLSKHLMGLIPGLQRIDNTDNDEDEEGDSDDEEKKGVMRPYLSEAWFVKRPDNYSPLMNLRVARVSSNDDMKKHLKCWARTVAVAVQQGY</sequence>
<feature type="compositionally biased region" description="Polar residues" evidence="1">
    <location>
        <begin position="72"/>
        <end position="82"/>
    </location>
</feature>
<feature type="region of interest" description="Disordered" evidence="1">
    <location>
        <begin position="72"/>
        <end position="135"/>
    </location>
</feature>
<evidence type="ECO:0000256" key="1">
    <source>
        <dbReference type="SAM" id="MobiDB-lite"/>
    </source>
</evidence>
<feature type="compositionally biased region" description="Polar residues" evidence="1">
    <location>
        <begin position="101"/>
        <end position="116"/>
    </location>
</feature>
<dbReference type="Proteomes" id="UP001632038">
    <property type="component" value="Unassembled WGS sequence"/>
</dbReference>
<dbReference type="EMBL" id="JAVIJP010000054">
    <property type="protein sequence ID" value="KAL3623317.1"/>
    <property type="molecule type" value="Genomic_DNA"/>
</dbReference>
<accession>A0ABD3C199</accession>
<dbReference type="PANTHER" id="PTHR33785:SF2">
    <property type="entry name" value="DUF1685 DOMAIN-CONTAINING PROTEIN"/>
    <property type="match status" value="1"/>
</dbReference>
<evidence type="ECO:0000313" key="3">
    <source>
        <dbReference type="Proteomes" id="UP001632038"/>
    </source>
</evidence>
<feature type="compositionally biased region" description="Basic and acidic residues" evidence="1">
    <location>
        <begin position="83"/>
        <end position="97"/>
    </location>
</feature>
<feature type="region of interest" description="Disordered" evidence="1">
    <location>
        <begin position="180"/>
        <end position="201"/>
    </location>
</feature>
<dbReference type="PANTHER" id="PTHR33785">
    <property type="entry name" value="OS06G0550800 PROTEIN"/>
    <property type="match status" value="1"/>
</dbReference>
<name>A0ABD3C199_9LAMI</name>
<keyword evidence="3" id="KW-1185">Reference proteome</keyword>
<comment type="caution">
    <text evidence="2">The sequence shown here is derived from an EMBL/GenBank/DDBJ whole genome shotgun (WGS) entry which is preliminary data.</text>
</comment>